<proteinExistence type="predicted"/>
<dbReference type="GO" id="GO:0008168">
    <property type="term" value="F:methyltransferase activity"/>
    <property type="evidence" value="ECO:0007669"/>
    <property type="project" value="InterPro"/>
</dbReference>
<accession>W4P5H9</accession>
<dbReference type="InterPro" id="IPR035996">
    <property type="entry name" value="4pyrrol_Methylase_sf"/>
</dbReference>
<dbReference type="AlphaFoldDB" id="W4P5H9"/>
<comment type="caution">
    <text evidence="1">The sequence shown here is derived from an EMBL/GenBank/DDBJ whole genome shotgun (WGS) entry which is preliminary data.</text>
</comment>
<reference evidence="1 2" key="1">
    <citation type="journal article" date="2014" name="Genome Announc.">
        <title>Draft Genome Sequences of Three Strains of Bacteroides pyogenes Isolated from a Cat and Swine.</title>
        <authorList>
            <person name="Sakamoto M."/>
            <person name="Oshima K."/>
            <person name="Suda W."/>
            <person name="Kitamura K."/>
            <person name="Iida T."/>
            <person name="Hattori M."/>
            <person name="Ohkuma M."/>
        </authorList>
    </citation>
    <scope>NUCLEOTIDE SEQUENCE [LARGE SCALE GENOMIC DNA]</scope>
    <source>
        <strain evidence="1 2">JCM 6292</strain>
    </source>
</reference>
<dbReference type="Proteomes" id="UP000018861">
    <property type="component" value="Unassembled WGS sequence"/>
</dbReference>
<evidence type="ECO:0000313" key="1">
    <source>
        <dbReference type="EMBL" id="GAE15027.1"/>
    </source>
</evidence>
<dbReference type="InterPro" id="IPR014776">
    <property type="entry name" value="4pyrrole_Mease_sub2"/>
</dbReference>
<gene>
    <name evidence="1" type="ORF">JCM6292_1248</name>
</gene>
<organism evidence="1 2">
    <name type="scientific">Bacteroides pyogenes JCM 6292</name>
    <dbReference type="NCBI Taxonomy" id="1235809"/>
    <lineage>
        <taxon>Bacteria</taxon>
        <taxon>Pseudomonadati</taxon>
        <taxon>Bacteroidota</taxon>
        <taxon>Bacteroidia</taxon>
        <taxon>Bacteroidales</taxon>
        <taxon>Bacteroidaceae</taxon>
        <taxon>Bacteroides</taxon>
    </lineage>
</organism>
<dbReference type="SUPFAM" id="SSF53790">
    <property type="entry name" value="Tetrapyrrole methylase"/>
    <property type="match status" value="1"/>
</dbReference>
<dbReference type="Gene3D" id="3.30.950.10">
    <property type="entry name" value="Methyltransferase, Cobalt-precorrin-4 Transmethylase, Domain 2"/>
    <property type="match status" value="1"/>
</dbReference>
<protein>
    <submittedName>
        <fullName evidence="1">Cobalamin biosynthesis protein CbiG</fullName>
    </submittedName>
</protein>
<name>W4P5H9_9BACE</name>
<sequence length="57" mass="6803">MTWKEEKIYRGQLKDLARIVKENHLTLTTLLVVGNAIDHREGLSRLYSHEFKHLFRP</sequence>
<dbReference type="EMBL" id="BAIQ01000010">
    <property type="protein sequence ID" value="GAE15027.1"/>
    <property type="molecule type" value="Genomic_DNA"/>
</dbReference>
<evidence type="ECO:0000313" key="2">
    <source>
        <dbReference type="Proteomes" id="UP000018861"/>
    </source>
</evidence>